<evidence type="ECO:0000259" key="7">
    <source>
        <dbReference type="PROSITE" id="PS51387"/>
    </source>
</evidence>
<gene>
    <name evidence="8" type="ORF">JD82_02398</name>
</gene>
<evidence type="ECO:0000256" key="1">
    <source>
        <dbReference type="ARBA" id="ARBA00001974"/>
    </source>
</evidence>
<comment type="cofactor">
    <cofactor evidence="1">
        <name>FAD</name>
        <dbReference type="ChEBI" id="CHEBI:57692"/>
    </cofactor>
</comment>
<reference evidence="8 9" key="1">
    <citation type="submission" date="2019-07" db="EMBL/GenBank/DDBJ databases">
        <title>R&amp;d 2014.</title>
        <authorList>
            <person name="Klenk H.-P."/>
        </authorList>
    </citation>
    <scope>NUCLEOTIDE SEQUENCE [LARGE SCALE GENOMIC DNA]</scope>
    <source>
        <strain evidence="8 9">DSM 43194</strain>
    </source>
</reference>
<feature type="compositionally biased region" description="Low complexity" evidence="6">
    <location>
        <begin position="1"/>
        <end position="23"/>
    </location>
</feature>
<dbReference type="InterPro" id="IPR016167">
    <property type="entry name" value="FAD-bd_PCMH_sub1"/>
</dbReference>
<dbReference type="PANTHER" id="PTHR42973:SF39">
    <property type="entry name" value="FAD-BINDING PCMH-TYPE DOMAIN-CONTAINING PROTEIN"/>
    <property type="match status" value="1"/>
</dbReference>
<keyword evidence="4" id="KW-0274">FAD</keyword>
<feature type="domain" description="FAD-binding PCMH-type" evidence="7">
    <location>
        <begin position="52"/>
        <end position="225"/>
    </location>
</feature>
<protein>
    <submittedName>
        <fullName evidence="8">FAD/FMN-containing dehydrogenase</fullName>
    </submittedName>
</protein>
<dbReference type="InterPro" id="IPR050416">
    <property type="entry name" value="FAD-linked_Oxidoreductase"/>
</dbReference>
<keyword evidence="3" id="KW-0285">Flavoprotein</keyword>
<dbReference type="InterPro" id="IPR016169">
    <property type="entry name" value="FAD-bd_PCMH_sub2"/>
</dbReference>
<dbReference type="SUPFAM" id="SSF56176">
    <property type="entry name" value="FAD-binding/transporter-associated domain-like"/>
    <property type="match status" value="1"/>
</dbReference>
<evidence type="ECO:0000256" key="5">
    <source>
        <dbReference type="ARBA" id="ARBA00023002"/>
    </source>
</evidence>
<evidence type="ECO:0000256" key="2">
    <source>
        <dbReference type="ARBA" id="ARBA00005466"/>
    </source>
</evidence>
<dbReference type="InterPro" id="IPR006094">
    <property type="entry name" value="Oxid_FAD_bind_N"/>
</dbReference>
<evidence type="ECO:0000256" key="6">
    <source>
        <dbReference type="SAM" id="MobiDB-lite"/>
    </source>
</evidence>
<dbReference type="Gene3D" id="3.30.465.10">
    <property type="match status" value="1"/>
</dbReference>
<evidence type="ECO:0000313" key="8">
    <source>
        <dbReference type="EMBL" id="TWH20552.1"/>
    </source>
</evidence>
<sequence length="476" mass="50037">MDTTSGTSTGSRTPTSTRTGTETAPDTAGLHGVRHLPGEATYERARTGYQRAHAHRPEFVLAAADADDVRAAIEHAAAHGTSVTTQIGGHGLAAALEGGVLVDLSALRTVEIDPAARTARVGGGATWQDVLDAAAPHGLAPLSGSSPHVGAVPYTLGGGFGLLGRRHGYAADHVRAFDLATGDGRTRRAEPAASDELDRELFWALRGGGAGGGIVTAMEIDLVEAGEVYGGCLYADLDAVPDALDRWRRWTSTVPDDVTSGVAMLVFPDVAGVPEELRGRHVVQVQVCVADPDGEHHVAALRETLPAVRDTMARWALRDSGAMFEEPERPHAYRSRAVTVRELDPRALARLTKAAGPAAPAMCVVGLRHLGGAFARRPRHPSTVAHRDAGYLLSVLSPVRPTSEATEAEVRALHAELLAPFEEEVLGTCLPFSFGPATAEEVRGAFTSADAVRLTRVRAAVDPDAVVLPNHPLSPE</sequence>
<dbReference type="InterPro" id="IPR016166">
    <property type="entry name" value="FAD-bd_PCMH"/>
</dbReference>
<feature type="region of interest" description="Disordered" evidence="6">
    <location>
        <begin position="1"/>
        <end position="33"/>
    </location>
</feature>
<dbReference type="Gene3D" id="3.40.462.20">
    <property type="match status" value="1"/>
</dbReference>
<dbReference type="GO" id="GO:0016491">
    <property type="term" value="F:oxidoreductase activity"/>
    <property type="evidence" value="ECO:0007669"/>
    <property type="project" value="UniProtKB-KW"/>
</dbReference>
<name>A0A660CAQ5_9PSEU</name>
<dbReference type="GO" id="GO:0071949">
    <property type="term" value="F:FAD binding"/>
    <property type="evidence" value="ECO:0007669"/>
    <property type="project" value="InterPro"/>
</dbReference>
<evidence type="ECO:0000256" key="4">
    <source>
        <dbReference type="ARBA" id="ARBA00022827"/>
    </source>
</evidence>
<keyword evidence="9" id="KW-1185">Reference proteome</keyword>
<dbReference type="EMBL" id="VLJV01000001">
    <property type="protein sequence ID" value="TWH20552.1"/>
    <property type="molecule type" value="Genomic_DNA"/>
</dbReference>
<dbReference type="RefSeq" id="WP_084706067.1">
    <property type="nucleotide sequence ID" value="NZ_JOIJ01000031.1"/>
</dbReference>
<dbReference type="Pfam" id="PF01565">
    <property type="entry name" value="FAD_binding_4"/>
    <property type="match status" value="1"/>
</dbReference>
<comment type="similarity">
    <text evidence="2">Belongs to the oxygen-dependent FAD-linked oxidoreductase family.</text>
</comment>
<accession>A0A660CAQ5</accession>
<organism evidence="8 9">
    <name type="scientific">Prauserella rugosa</name>
    <dbReference type="NCBI Taxonomy" id="43354"/>
    <lineage>
        <taxon>Bacteria</taxon>
        <taxon>Bacillati</taxon>
        <taxon>Actinomycetota</taxon>
        <taxon>Actinomycetes</taxon>
        <taxon>Pseudonocardiales</taxon>
        <taxon>Pseudonocardiaceae</taxon>
        <taxon>Prauserella</taxon>
    </lineage>
</organism>
<dbReference type="AlphaFoldDB" id="A0A660CAQ5"/>
<dbReference type="InterPro" id="IPR036318">
    <property type="entry name" value="FAD-bd_PCMH-like_sf"/>
</dbReference>
<dbReference type="OrthoDB" id="5169292at2"/>
<dbReference type="Proteomes" id="UP000317303">
    <property type="component" value="Unassembled WGS sequence"/>
</dbReference>
<evidence type="ECO:0000256" key="3">
    <source>
        <dbReference type="ARBA" id="ARBA00022630"/>
    </source>
</evidence>
<dbReference type="Gene3D" id="3.30.43.10">
    <property type="entry name" value="Uridine Diphospho-n-acetylenolpyruvylglucosamine Reductase, domain 2"/>
    <property type="match status" value="1"/>
</dbReference>
<dbReference type="PANTHER" id="PTHR42973">
    <property type="entry name" value="BINDING OXIDOREDUCTASE, PUTATIVE (AFU_ORTHOLOGUE AFUA_1G17690)-RELATED"/>
    <property type="match status" value="1"/>
</dbReference>
<keyword evidence="5" id="KW-0560">Oxidoreductase</keyword>
<dbReference type="PROSITE" id="PS51387">
    <property type="entry name" value="FAD_PCMH"/>
    <property type="match status" value="1"/>
</dbReference>
<evidence type="ECO:0000313" key="9">
    <source>
        <dbReference type="Proteomes" id="UP000317303"/>
    </source>
</evidence>
<proteinExistence type="inferred from homology"/>
<comment type="caution">
    <text evidence="8">The sequence shown here is derived from an EMBL/GenBank/DDBJ whole genome shotgun (WGS) entry which is preliminary data.</text>
</comment>